<feature type="region of interest" description="Disordered" evidence="3">
    <location>
        <begin position="640"/>
        <end position="699"/>
    </location>
</feature>
<keyword evidence="2" id="KW-0802">TPR repeat</keyword>
<dbReference type="SUPFAM" id="SSF48452">
    <property type="entry name" value="TPR-like"/>
    <property type="match status" value="2"/>
</dbReference>
<dbReference type="Gene3D" id="1.25.40.1040">
    <property type="match status" value="1"/>
</dbReference>
<sequence>MTPTPAKRALPSKESSLFRELLNLYETRQLKKGQKTADQILKKFPEHGETLCMKGLILTHMGKREEGLELVKKGVRLDLTSHIVWHVFGLIQKGEKNYEEALKSYTQALRFDKVGFACGLLFQDVGYLSSSHERPDSNSLENMNILRDAAHLQTQLRLYDGLVDTRFLLLKLRPNLRQNWIGLALAYHLNGNLAESRRVLEQYERSLKNVPDYDPEQSDLLLYHVKILEDMGELAEALTLLDVNAKSRAIVDRVTVMETRARLLSRQGPGVEAEQAWRALIQCNPDNTNYYYGFFSSKNIDPGAVTDGDRSSTLRLLQDLSMQNPRTFTPERLELLVVSAEGFRPLANGYLLRGLKKGVPSLFVDLKPLYQDTQKRAILEELVDGYRRALEEGRLPDESPNDVVEEPESDVPTTYLWTLYFLAQHFSHIGQHSRALSLLSSAIAHTPTLPELHTLRGRLLKRLGDLRGASVAVNEARLLDGQDRFLNTKSAKYKLRAGLIEEASDTLGLFTKKDAVSPGADLEEMQSLLYLIEEGNAHRRQGKLHLALKKYHAVRKIFEEFEDDQYDFHGYSLRKFTINIYLNLLSWEDRLWSHPAYIHCAISASQIYVQLFDNPSCARDILSTGKKSVLDNPNKTMFRHAGLSTEEEKKAKKRAKKAQQKQEEQKKAAAATAAASTNEDKGLDLTPQKDDDPDGIKLLTSPEPLERAWKLLSPLLRLSISNIHVWISVYDVAVRRGKYLQAVRALKRAKVLDADHPELHVRTLHLRKLYESLPTSPSSPVGAIVTSALDSLITREMTLEAYNGQYLQRHSDNASAVLGAARGLQILGSPRDEIEGVVLGTLNPEVDLSLKTALDVWSFLKDISSPRADEFRLACDENFDLSTVFKTPDQLAVMNSQQQGTLLKAQDVDD</sequence>
<evidence type="ECO:0000256" key="1">
    <source>
        <dbReference type="ARBA" id="ARBA00022737"/>
    </source>
</evidence>
<dbReference type="Proteomes" id="UP000759537">
    <property type="component" value="Unassembled WGS sequence"/>
</dbReference>
<evidence type="ECO:0000256" key="3">
    <source>
        <dbReference type="SAM" id="MobiDB-lite"/>
    </source>
</evidence>
<dbReference type="InterPro" id="IPR019734">
    <property type="entry name" value="TPR_rpt"/>
</dbReference>
<keyword evidence="4" id="KW-0675">Receptor</keyword>
<evidence type="ECO:0000313" key="5">
    <source>
        <dbReference type="Proteomes" id="UP000759537"/>
    </source>
</evidence>
<dbReference type="Pfam" id="PF12569">
    <property type="entry name" value="NatA_aux_su"/>
    <property type="match status" value="1"/>
</dbReference>
<dbReference type="PIRSF" id="PIRSF000422">
    <property type="entry name" value="N-terminal-AcTrfase-A_aux_su"/>
    <property type="match status" value="1"/>
</dbReference>
<dbReference type="InterPro" id="IPR011990">
    <property type="entry name" value="TPR-like_helical_dom_sf"/>
</dbReference>
<dbReference type="PANTHER" id="PTHR22767">
    <property type="entry name" value="N-TERMINAL ACETYLTRANSFERASE-RELATED"/>
    <property type="match status" value="1"/>
</dbReference>
<dbReference type="InterPro" id="IPR021183">
    <property type="entry name" value="NatA_aux_su"/>
</dbReference>
<accession>A0A9P5MVZ5</accession>
<dbReference type="Pfam" id="PF13181">
    <property type="entry name" value="TPR_8"/>
    <property type="match status" value="1"/>
</dbReference>
<dbReference type="PANTHER" id="PTHR22767:SF2">
    <property type="entry name" value="N(ALPHA)-ACETYLTRANSFERASE 15_16, ISOFORM A"/>
    <property type="match status" value="1"/>
</dbReference>
<organism evidence="4 5">
    <name type="scientific">Russula ochroleuca</name>
    <dbReference type="NCBI Taxonomy" id="152965"/>
    <lineage>
        <taxon>Eukaryota</taxon>
        <taxon>Fungi</taxon>
        <taxon>Dikarya</taxon>
        <taxon>Basidiomycota</taxon>
        <taxon>Agaricomycotina</taxon>
        <taxon>Agaricomycetes</taxon>
        <taxon>Russulales</taxon>
        <taxon>Russulaceae</taxon>
        <taxon>Russula</taxon>
    </lineage>
</organism>
<proteinExistence type="predicted"/>
<dbReference type="EMBL" id="WHVB01000008">
    <property type="protein sequence ID" value="KAF8480154.1"/>
    <property type="molecule type" value="Genomic_DNA"/>
</dbReference>
<dbReference type="Gene3D" id="1.25.40.1010">
    <property type="match status" value="1"/>
</dbReference>
<evidence type="ECO:0000313" key="4">
    <source>
        <dbReference type="EMBL" id="KAF8480154.1"/>
    </source>
</evidence>
<reference evidence="4" key="2">
    <citation type="journal article" date="2020" name="Nat. Commun.">
        <title>Large-scale genome sequencing of mycorrhizal fungi provides insights into the early evolution of symbiotic traits.</title>
        <authorList>
            <person name="Miyauchi S."/>
            <person name="Kiss E."/>
            <person name="Kuo A."/>
            <person name="Drula E."/>
            <person name="Kohler A."/>
            <person name="Sanchez-Garcia M."/>
            <person name="Morin E."/>
            <person name="Andreopoulos B."/>
            <person name="Barry K.W."/>
            <person name="Bonito G."/>
            <person name="Buee M."/>
            <person name="Carver A."/>
            <person name="Chen C."/>
            <person name="Cichocki N."/>
            <person name="Clum A."/>
            <person name="Culley D."/>
            <person name="Crous P.W."/>
            <person name="Fauchery L."/>
            <person name="Girlanda M."/>
            <person name="Hayes R.D."/>
            <person name="Keri Z."/>
            <person name="LaButti K."/>
            <person name="Lipzen A."/>
            <person name="Lombard V."/>
            <person name="Magnuson J."/>
            <person name="Maillard F."/>
            <person name="Murat C."/>
            <person name="Nolan M."/>
            <person name="Ohm R.A."/>
            <person name="Pangilinan J."/>
            <person name="Pereira M.F."/>
            <person name="Perotto S."/>
            <person name="Peter M."/>
            <person name="Pfister S."/>
            <person name="Riley R."/>
            <person name="Sitrit Y."/>
            <person name="Stielow J.B."/>
            <person name="Szollosi G."/>
            <person name="Zifcakova L."/>
            <person name="Stursova M."/>
            <person name="Spatafora J.W."/>
            <person name="Tedersoo L."/>
            <person name="Vaario L.M."/>
            <person name="Yamada A."/>
            <person name="Yan M."/>
            <person name="Wang P."/>
            <person name="Xu J."/>
            <person name="Bruns T."/>
            <person name="Baldrian P."/>
            <person name="Vilgalys R."/>
            <person name="Dunand C."/>
            <person name="Henrissat B."/>
            <person name="Grigoriev I.V."/>
            <person name="Hibbett D."/>
            <person name="Nagy L.G."/>
            <person name="Martin F.M."/>
        </authorList>
    </citation>
    <scope>NUCLEOTIDE SEQUENCE</scope>
    <source>
        <strain evidence="4">Prilba</strain>
    </source>
</reference>
<keyword evidence="5" id="KW-1185">Reference proteome</keyword>
<dbReference type="SMART" id="SM00028">
    <property type="entry name" value="TPR"/>
    <property type="match status" value="6"/>
</dbReference>
<evidence type="ECO:0000256" key="2">
    <source>
        <dbReference type="ARBA" id="ARBA00022803"/>
    </source>
</evidence>
<comment type="caution">
    <text evidence="4">The sequence shown here is derived from an EMBL/GenBank/DDBJ whole genome shotgun (WGS) entry which is preliminary data.</text>
</comment>
<reference evidence="4" key="1">
    <citation type="submission" date="2019-10" db="EMBL/GenBank/DDBJ databases">
        <authorList>
            <consortium name="DOE Joint Genome Institute"/>
            <person name="Kuo A."/>
            <person name="Miyauchi S."/>
            <person name="Kiss E."/>
            <person name="Drula E."/>
            <person name="Kohler A."/>
            <person name="Sanchez-Garcia M."/>
            <person name="Andreopoulos B."/>
            <person name="Barry K.W."/>
            <person name="Bonito G."/>
            <person name="Buee M."/>
            <person name="Carver A."/>
            <person name="Chen C."/>
            <person name="Cichocki N."/>
            <person name="Clum A."/>
            <person name="Culley D."/>
            <person name="Crous P.W."/>
            <person name="Fauchery L."/>
            <person name="Girlanda M."/>
            <person name="Hayes R."/>
            <person name="Keri Z."/>
            <person name="LaButti K."/>
            <person name="Lipzen A."/>
            <person name="Lombard V."/>
            <person name="Magnuson J."/>
            <person name="Maillard F."/>
            <person name="Morin E."/>
            <person name="Murat C."/>
            <person name="Nolan M."/>
            <person name="Ohm R."/>
            <person name="Pangilinan J."/>
            <person name="Pereira M."/>
            <person name="Perotto S."/>
            <person name="Peter M."/>
            <person name="Riley R."/>
            <person name="Sitrit Y."/>
            <person name="Stielow B."/>
            <person name="Szollosi G."/>
            <person name="Zifcakova L."/>
            <person name="Stursova M."/>
            <person name="Spatafora J.W."/>
            <person name="Tedersoo L."/>
            <person name="Vaario L.-M."/>
            <person name="Yamada A."/>
            <person name="Yan M."/>
            <person name="Wang P."/>
            <person name="Xu J."/>
            <person name="Bruns T."/>
            <person name="Baldrian P."/>
            <person name="Vilgalys R."/>
            <person name="Henrissat B."/>
            <person name="Grigoriev I.V."/>
            <person name="Hibbett D."/>
            <person name="Nagy L.G."/>
            <person name="Martin F.M."/>
        </authorList>
    </citation>
    <scope>NUCLEOTIDE SEQUENCE</scope>
    <source>
        <strain evidence="4">Prilba</strain>
    </source>
</reference>
<keyword evidence="1" id="KW-0677">Repeat</keyword>
<dbReference type="GO" id="GO:0031415">
    <property type="term" value="C:NatA complex"/>
    <property type="evidence" value="ECO:0007669"/>
    <property type="project" value="TreeGrafter"/>
</dbReference>
<dbReference type="AlphaFoldDB" id="A0A9P5MVZ5"/>
<gene>
    <name evidence="4" type="ORF">DFH94DRAFT_692499</name>
</gene>
<dbReference type="OrthoDB" id="10263032at2759"/>
<protein>
    <submittedName>
        <fullName evidence="4">NMDA receptor-regulated protein 1-domain-containing protein</fullName>
    </submittedName>
</protein>
<name>A0A9P5MVZ5_9AGAM</name>
<feature type="compositionally biased region" description="Basic and acidic residues" evidence="3">
    <location>
        <begin position="678"/>
        <end position="690"/>
    </location>
</feature>